<dbReference type="InterPro" id="IPR036259">
    <property type="entry name" value="MFS_trans_sf"/>
</dbReference>
<dbReference type="PANTHER" id="PTHR43414">
    <property type="entry name" value="MULTIDRUG RESISTANCE PROTEIN MDTG"/>
    <property type="match status" value="1"/>
</dbReference>
<feature type="domain" description="Major facilitator superfamily (MFS) profile" evidence="8">
    <location>
        <begin position="12"/>
        <end position="392"/>
    </location>
</feature>
<evidence type="ECO:0000256" key="1">
    <source>
        <dbReference type="ARBA" id="ARBA00004651"/>
    </source>
</evidence>
<dbReference type="Gene3D" id="1.20.1250.20">
    <property type="entry name" value="MFS general substrate transporter like domains"/>
    <property type="match status" value="1"/>
</dbReference>
<dbReference type="Proteomes" id="UP001518925">
    <property type="component" value="Unassembled WGS sequence"/>
</dbReference>
<feature type="transmembrane region" description="Helical" evidence="7">
    <location>
        <begin position="213"/>
        <end position="229"/>
    </location>
</feature>
<dbReference type="InterPro" id="IPR020846">
    <property type="entry name" value="MFS_dom"/>
</dbReference>
<dbReference type="RefSeq" id="WP_204202197.1">
    <property type="nucleotide sequence ID" value="NZ_JAFELM010000016.1"/>
</dbReference>
<keyword evidence="10" id="KW-1185">Reference proteome</keyword>
<keyword evidence="3" id="KW-1003">Cell membrane</keyword>
<protein>
    <submittedName>
        <fullName evidence="9">MFS transporter</fullName>
    </submittedName>
</protein>
<sequence length="402" mass="43835">MRKTFKSYHPIVWTLLAGTVFARGASFAAMPFLALYLSRTTDVSPILIGLTIGIGPLTGTIGGFIGGHLSDRYGRKVVMLTTIFVWAAVFFGFAFSEHVLAFMLLNAVNGLSRSFFEPTSQALMADVTEKEKRLKVFSMRYMAINIGASVGPLLGAYLGMISANLTFVITGIAYMIYGIVLLILMNKYKITNVNEGKAVASFKEAFRVIGRDVSLRYFIVGGILVNIGYSQIESSLPQHLNSSLEDGVVLYSVLLSANAITVVLLQIPLSRLAERWKTLHAMMIGSLLFTAGFIGFGLSGGWTGFILSMTIVTIGEIFLFPSGSVFIDKIAPDEMRGTYFGAAQFRSIGHSAGPMFGGWILSQYSGQLLFFIIGGVIAASMWFYYAGNARYEKQIQQNTLSA</sequence>
<feature type="transmembrane region" description="Helical" evidence="7">
    <location>
        <begin position="305"/>
        <end position="327"/>
    </location>
</feature>
<dbReference type="PROSITE" id="PS50850">
    <property type="entry name" value="MFS"/>
    <property type="match status" value="1"/>
</dbReference>
<evidence type="ECO:0000256" key="4">
    <source>
        <dbReference type="ARBA" id="ARBA00022692"/>
    </source>
</evidence>
<keyword evidence="4 7" id="KW-0812">Transmembrane</keyword>
<feature type="transmembrane region" description="Helical" evidence="7">
    <location>
        <begin position="339"/>
        <end position="362"/>
    </location>
</feature>
<reference evidence="9 10" key="1">
    <citation type="submission" date="2021-02" db="EMBL/GenBank/DDBJ databases">
        <title>Bacillus sp. RD4P76, an endophyte from a halophyte.</title>
        <authorList>
            <person name="Sun J.-Q."/>
        </authorList>
    </citation>
    <scope>NUCLEOTIDE SEQUENCE [LARGE SCALE GENOMIC DNA]</scope>
    <source>
        <strain evidence="9 10">RD4P76</strain>
    </source>
</reference>
<evidence type="ECO:0000259" key="8">
    <source>
        <dbReference type="PROSITE" id="PS50850"/>
    </source>
</evidence>
<evidence type="ECO:0000313" key="10">
    <source>
        <dbReference type="Proteomes" id="UP001518925"/>
    </source>
</evidence>
<organism evidence="9 10">
    <name type="scientific">Bacillus suaedaesalsae</name>
    <dbReference type="NCBI Taxonomy" id="2810349"/>
    <lineage>
        <taxon>Bacteria</taxon>
        <taxon>Bacillati</taxon>
        <taxon>Bacillota</taxon>
        <taxon>Bacilli</taxon>
        <taxon>Bacillales</taxon>
        <taxon>Bacillaceae</taxon>
        <taxon>Bacillus</taxon>
    </lineage>
</organism>
<name>A0ABS2DEC5_9BACI</name>
<proteinExistence type="predicted"/>
<keyword evidence="5 7" id="KW-1133">Transmembrane helix</keyword>
<dbReference type="SUPFAM" id="SSF103473">
    <property type="entry name" value="MFS general substrate transporter"/>
    <property type="match status" value="1"/>
</dbReference>
<feature type="transmembrane region" description="Helical" evidence="7">
    <location>
        <begin position="165"/>
        <end position="184"/>
    </location>
</feature>
<dbReference type="PANTHER" id="PTHR43414:SF1">
    <property type="entry name" value="PEPTIDE PERMEASE"/>
    <property type="match status" value="1"/>
</dbReference>
<gene>
    <name evidence="9" type="ORF">JR050_03880</name>
</gene>
<dbReference type="EMBL" id="JAFELM010000016">
    <property type="protein sequence ID" value="MBM6616821.1"/>
    <property type="molecule type" value="Genomic_DNA"/>
</dbReference>
<evidence type="ECO:0000256" key="2">
    <source>
        <dbReference type="ARBA" id="ARBA00022448"/>
    </source>
</evidence>
<feature type="transmembrane region" description="Helical" evidence="7">
    <location>
        <begin position="279"/>
        <end position="299"/>
    </location>
</feature>
<evidence type="ECO:0000256" key="3">
    <source>
        <dbReference type="ARBA" id="ARBA00022475"/>
    </source>
</evidence>
<accession>A0ABS2DEC5</accession>
<dbReference type="CDD" id="cd17329">
    <property type="entry name" value="MFS_MdtH_MDR_like"/>
    <property type="match status" value="1"/>
</dbReference>
<comment type="caution">
    <text evidence="9">The sequence shown here is derived from an EMBL/GenBank/DDBJ whole genome shotgun (WGS) entry which is preliminary data.</text>
</comment>
<feature type="transmembrane region" description="Helical" evidence="7">
    <location>
        <begin position="43"/>
        <end position="65"/>
    </location>
</feature>
<feature type="transmembrane region" description="Helical" evidence="7">
    <location>
        <begin position="12"/>
        <end position="37"/>
    </location>
</feature>
<dbReference type="InterPro" id="IPR011701">
    <property type="entry name" value="MFS"/>
</dbReference>
<feature type="transmembrane region" description="Helical" evidence="7">
    <location>
        <begin position="137"/>
        <end position="159"/>
    </location>
</feature>
<dbReference type="Pfam" id="PF07690">
    <property type="entry name" value="MFS_1"/>
    <property type="match status" value="1"/>
</dbReference>
<comment type="subcellular location">
    <subcellularLocation>
        <location evidence="1">Cell membrane</location>
        <topology evidence="1">Multi-pass membrane protein</topology>
    </subcellularLocation>
</comment>
<keyword evidence="2" id="KW-0813">Transport</keyword>
<feature type="transmembrane region" description="Helical" evidence="7">
    <location>
        <begin position="249"/>
        <end position="267"/>
    </location>
</feature>
<evidence type="ECO:0000256" key="5">
    <source>
        <dbReference type="ARBA" id="ARBA00022989"/>
    </source>
</evidence>
<keyword evidence="6 7" id="KW-0472">Membrane</keyword>
<evidence type="ECO:0000256" key="6">
    <source>
        <dbReference type="ARBA" id="ARBA00023136"/>
    </source>
</evidence>
<evidence type="ECO:0000256" key="7">
    <source>
        <dbReference type="SAM" id="Phobius"/>
    </source>
</evidence>
<feature type="transmembrane region" description="Helical" evidence="7">
    <location>
        <begin position="368"/>
        <end position="387"/>
    </location>
</feature>
<evidence type="ECO:0000313" key="9">
    <source>
        <dbReference type="EMBL" id="MBM6616821.1"/>
    </source>
</evidence>